<dbReference type="PANTHER" id="PTHR21301">
    <property type="entry name" value="REVERSE TRANSCRIPTASE"/>
    <property type="match status" value="1"/>
</dbReference>
<keyword evidence="1" id="KW-1185">Reference proteome</keyword>
<protein>
    <recommendedName>
        <fullName evidence="3">Reverse transcriptase domain-containing protein</fullName>
    </recommendedName>
</protein>
<organism evidence="1 2">
    <name type="scientific">Trichobilharzia regenti</name>
    <name type="common">Nasal bird schistosome</name>
    <dbReference type="NCBI Taxonomy" id="157069"/>
    <lineage>
        <taxon>Eukaryota</taxon>
        <taxon>Metazoa</taxon>
        <taxon>Spiralia</taxon>
        <taxon>Lophotrochozoa</taxon>
        <taxon>Platyhelminthes</taxon>
        <taxon>Trematoda</taxon>
        <taxon>Digenea</taxon>
        <taxon>Strigeidida</taxon>
        <taxon>Schistosomatoidea</taxon>
        <taxon>Schistosomatidae</taxon>
        <taxon>Trichobilharzia</taxon>
    </lineage>
</organism>
<name>A0AA85KHH7_TRIRE</name>
<reference evidence="1" key="1">
    <citation type="submission" date="2022-06" db="EMBL/GenBank/DDBJ databases">
        <authorList>
            <person name="Berger JAMES D."/>
            <person name="Berger JAMES D."/>
        </authorList>
    </citation>
    <scope>NUCLEOTIDE SEQUENCE [LARGE SCALE GENOMIC DNA]</scope>
</reference>
<accession>A0AA85KHH7</accession>
<dbReference type="Proteomes" id="UP000050795">
    <property type="component" value="Unassembled WGS sequence"/>
</dbReference>
<dbReference type="PANTHER" id="PTHR21301:SF10">
    <property type="entry name" value="REVERSE TRANSCRIPTASE DOMAIN-CONTAINING PROTEIN"/>
    <property type="match status" value="1"/>
</dbReference>
<proteinExistence type="predicted"/>
<dbReference type="AlphaFoldDB" id="A0AA85KHH7"/>
<dbReference type="WBParaSite" id="TREG1_83230.1">
    <property type="protein sequence ID" value="TREG1_83230.1"/>
    <property type="gene ID" value="TREG1_83230"/>
</dbReference>
<evidence type="ECO:0000313" key="1">
    <source>
        <dbReference type="Proteomes" id="UP000050795"/>
    </source>
</evidence>
<reference evidence="2" key="2">
    <citation type="submission" date="2023-11" db="UniProtKB">
        <authorList>
            <consortium name="WormBaseParasite"/>
        </authorList>
    </citation>
    <scope>IDENTIFICATION</scope>
</reference>
<evidence type="ECO:0008006" key="3">
    <source>
        <dbReference type="Google" id="ProtNLM"/>
    </source>
</evidence>
<evidence type="ECO:0000313" key="2">
    <source>
        <dbReference type="WBParaSite" id="TREG1_83230.1"/>
    </source>
</evidence>
<sequence length="133" mass="15152">MGSPISPIVADIFMDSWEDIALNAFNPTPKIWWRYVDDAFAVLKTEHISSFLTHREKGIKFAFESENEQRELAMLGCKLKQTDEGKPHTGVHKKPTYSNRYLDFNSSLPLTVKIGLVKCLTHRVIALSSTKRT</sequence>